<organism evidence="2 3">
    <name type="scientific">Tanacetum coccineum</name>
    <dbReference type="NCBI Taxonomy" id="301880"/>
    <lineage>
        <taxon>Eukaryota</taxon>
        <taxon>Viridiplantae</taxon>
        <taxon>Streptophyta</taxon>
        <taxon>Embryophyta</taxon>
        <taxon>Tracheophyta</taxon>
        <taxon>Spermatophyta</taxon>
        <taxon>Magnoliopsida</taxon>
        <taxon>eudicotyledons</taxon>
        <taxon>Gunneridae</taxon>
        <taxon>Pentapetalae</taxon>
        <taxon>asterids</taxon>
        <taxon>campanulids</taxon>
        <taxon>Asterales</taxon>
        <taxon>Asteraceae</taxon>
        <taxon>Asteroideae</taxon>
        <taxon>Anthemideae</taxon>
        <taxon>Anthemidinae</taxon>
        <taxon>Tanacetum</taxon>
    </lineage>
</organism>
<name>A0ABQ5CWY9_9ASTR</name>
<reference evidence="2" key="2">
    <citation type="submission" date="2022-01" db="EMBL/GenBank/DDBJ databases">
        <authorList>
            <person name="Yamashiro T."/>
            <person name="Shiraishi A."/>
            <person name="Satake H."/>
            <person name="Nakayama K."/>
        </authorList>
    </citation>
    <scope>NUCLEOTIDE SEQUENCE</scope>
</reference>
<dbReference type="InterPro" id="IPR054722">
    <property type="entry name" value="PolX-like_BBD"/>
</dbReference>
<dbReference type="Pfam" id="PF22936">
    <property type="entry name" value="Pol_BBD"/>
    <property type="match status" value="1"/>
</dbReference>
<feature type="domain" description="Retrovirus-related Pol polyprotein from transposon TNT 1-94-like beta-barrel" evidence="1">
    <location>
        <begin position="84"/>
        <end position="125"/>
    </location>
</feature>
<reference evidence="2" key="1">
    <citation type="journal article" date="2022" name="Int. J. Mol. Sci.">
        <title>Draft Genome of Tanacetum Coccineum: Genomic Comparison of Closely Related Tanacetum-Family Plants.</title>
        <authorList>
            <person name="Yamashiro T."/>
            <person name="Shiraishi A."/>
            <person name="Nakayama K."/>
            <person name="Satake H."/>
        </authorList>
    </citation>
    <scope>NUCLEOTIDE SEQUENCE</scope>
</reference>
<dbReference type="Proteomes" id="UP001151760">
    <property type="component" value="Unassembled WGS sequence"/>
</dbReference>
<evidence type="ECO:0000259" key="1">
    <source>
        <dbReference type="Pfam" id="PF22936"/>
    </source>
</evidence>
<keyword evidence="3" id="KW-1185">Reference proteome</keyword>
<sequence length="164" mass="18657">MASQGDGNRRIYKVVLEKDSEASKVKKEKYKSLALKARKVSSDEEESCSKSDKEYAMAMKDFKKLFRRRGKFVHLKVKLELDEWIKDSGCSRHMTGNKALFLTYEAIIGGNVVFNSNTKSKIIRKVMPITSAEDKSQRILEVKARTVEKRFGGNAATKKTQKIS</sequence>
<proteinExistence type="predicted"/>
<comment type="caution">
    <text evidence="2">The sequence shown here is derived from an EMBL/GenBank/DDBJ whole genome shotgun (WGS) entry which is preliminary data.</text>
</comment>
<evidence type="ECO:0000313" key="2">
    <source>
        <dbReference type="EMBL" id="GJT31605.1"/>
    </source>
</evidence>
<evidence type="ECO:0000313" key="3">
    <source>
        <dbReference type="Proteomes" id="UP001151760"/>
    </source>
</evidence>
<dbReference type="EMBL" id="BQNB010014719">
    <property type="protein sequence ID" value="GJT31605.1"/>
    <property type="molecule type" value="Genomic_DNA"/>
</dbReference>
<accession>A0ABQ5CWY9</accession>
<gene>
    <name evidence="2" type="ORF">Tco_0922024</name>
</gene>
<protein>
    <recommendedName>
        <fullName evidence="1">Retrovirus-related Pol polyprotein from transposon TNT 1-94-like beta-barrel domain-containing protein</fullName>
    </recommendedName>
</protein>